<sequence>MDVDLNIENYNLDDLLNLFHLEYKYTYSDLKKAFKIVSQLHPDKSHLDSKYFIFFKKAYSLLLNIYKFKIKPTERNTNFNDKEKIKLLEKIKDKKNFNDWFNKMYEEHVNVFDEDKDTGYNDWFRNEKDDNNDVKLNSASQFEDFFHQKKKNSQLVKQNDIQDINEASGLYSLSRDRPIEYSSDVFSKLSYEDLKKAHTETVVPVTIDDYNNRQKFNTVQELNIHRNKQNLKPLNKKEANDYLSQREQEENKNDIRKIYKIIKQDEEYNKCNNTWWSKLKQLT</sequence>
<accession>A0A6C0KI50</accession>
<name>A0A6C0KI50_9ZZZZ</name>
<protein>
    <recommendedName>
        <fullName evidence="2">J domain-containing protein</fullName>
    </recommendedName>
</protein>
<dbReference type="AlphaFoldDB" id="A0A6C0KI50"/>
<reference evidence="1" key="1">
    <citation type="journal article" date="2020" name="Nature">
        <title>Giant virus diversity and host interactions through global metagenomics.</title>
        <authorList>
            <person name="Schulz F."/>
            <person name="Roux S."/>
            <person name="Paez-Espino D."/>
            <person name="Jungbluth S."/>
            <person name="Walsh D.A."/>
            <person name="Denef V.J."/>
            <person name="McMahon K.D."/>
            <person name="Konstantinidis K.T."/>
            <person name="Eloe-Fadrosh E.A."/>
            <person name="Kyrpides N.C."/>
            <person name="Woyke T."/>
        </authorList>
    </citation>
    <scope>NUCLEOTIDE SEQUENCE</scope>
    <source>
        <strain evidence="1">GVMAG-S-3300011013-78</strain>
    </source>
</reference>
<evidence type="ECO:0008006" key="2">
    <source>
        <dbReference type="Google" id="ProtNLM"/>
    </source>
</evidence>
<dbReference type="InterPro" id="IPR036869">
    <property type="entry name" value="J_dom_sf"/>
</dbReference>
<dbReference type="EMBL" id="MN740880">
    <property type="protein sequence ID" value="QHU16350.1"/>
    <property type="molecule type" value="Genomic_DNA"/>
</dbReference>
<dbReference type="SUPFAM" id="SSF46565">
    <property type="entry name" value="Chaperone J-domain"/>
    <property type="match status" value="1"/>
</dbReference>
<proteinExistence type="predicted"/>
<evidence type="ECO:0000313" key="1">
    <source>
        <dbReference type="EMBL" id="QHU16350.1"/>
    </source>
</evidence>
<organism evidence="1">
    <name type="scientific">viral metagenome</name>
    <dbReference type="NCBI Taxonomy" id="1070528"/>
    <lineage>
        <taxon>unclassified sequences</taxon>
        <taxon>metagenomes</taxon>
        <taxon>organismal metagenomes</taxon>
    </lineage>
</organism>